<keyword evidence="1" id="KW-0472">Membrane</keyword>
<gene>
    <name evidence="2" type="ORF">KOM_12_64</name>
</gene>
<proteinExistence type="predicted"/>
<evidence type="ECO:0000313" key="2">
    <source>
        <dbReference type="EMBL" id="QYA18334.1"/>
    </source>
</evidence>
<protein>
    <submittedName>
        <fullName evidence="2">TM2 domain protein</fullName>
    </submittedName>
</protein>
<evidence type="ECO:0000256" key="1">
    <source>
        <dbReference type="SAM" id="Phobius"/>
    </source>
</evidence>
<name>A0A8F8KQH8_9VIRU</name>
<organism evidence="2">
    <name type="scientific">Clandestinovirus</name>
    <dbReference type="NCBI Taxonomy" id="2831644"/>
    <lineage>
        <taxon>Viruses</taxon>
    </lineage>
</organism>
<feature type="transmembrane region" description="Helical" evidence="1">
    <location>
        <begin position="120"/>
        <end position="141"/>
    </location>
</feature>
<sequence>MGQFNSTNKASSNNQFIYYSNNKMKGVYKIGLTLWATYVVVGCFVAYTTINNKEVASIATFARDSARMVLQDTTYTQCNFDRDCGNGTCYNDNGEKYCKCNGNYISVDNGICNYHQIDKLTMFLVSFFVGFLGVDWFLAIVNPSVGLSAYAAVCFLCLGYSFLTHCRLVSSNSLL</sequence>
<accession>A0A8F8KQH8</accession>
<feature type="transmembrane region" description="Helical" evidence="1">
    <location>
        <begin position="26"/>
        <end position="47"/>
    </location>
</feature>
<reference evidence="2" key="1">
    <citation type="submission" date="2021-06" db="EMBL/GenBank/DDBJ databases">
        <authorList>
            <person name="Rolland C."/>
        </authorList>
    </citation>
    <scope>NUCLEOTIDE SEQUENCE</scope>
    <source>
        <strain evidence="2">347.936635</strain>
    </source>
</reference>
<keyword evidence="1" id="KW-0812">Transmembrane</keyword>
<feature type="transmembrane region" description="Helical" evidence="1">
    <location>
        <begin position="147"/>
        <end position="169"/>
    </location>
</feature>
<dbReference type="EMBL" id="MZ420154">
    <property type="protein sequence ID" value="QYA18334.1"/>
    <property type="molecule type" value="Genomic_DNA"/>
</dbReference>
<keyword evidence="1" id="KW-1133">Transmembrane helix</keyword>